<evidence type="ECO:0000256" key="3">
    <source>
        <dbReference type="SAM" id="MobiDB-lite"/>
    </source>
</evidence>
<dbReference type="PANTHER" id="PTHR37483:SF1">
    <property type="entry name" value="UPF0125 PROTEIN RATB"/>
    <property type="match status" value="1"/>
</dbReference>
<gene>
    <name evidence="4" type="ORF">HS961_15610</name>
</gene>
<reference evidence="4 5" key="1">
    <citation type="journal article" date="2020" name="G3 (Bethesda)">
        <title>CeMbio - The Caenorhabditis elegans Microbiome Resource.</title>
        <authorList>
            <person name="Dirksen P."/>
            <person name="Assie A."/>
            <person name="Zimmermann J."/>
            <person name="Zhang F."/>
            <person name="Tietje A.M."/>
            <person name="Marsh S.A."/>
            <person name="Felix M.A."/>
            <person name="Shapira M."/>
            <person name="Kaleta C."/>
            <person name="Schulenburg H."/>
            <person name="Samuel B."/>
        </authorList>
    </citation>
    <scope>NUCLEOTIDE SEQUENCE [LARGE SCALE GENOMIC DNA]</scope>
    <source>
        <strain evidence="4 5">BIGb0172</strain>
    </source>
</reference>
<evidence type="ECO:0000256" key="1">
    <source>
        <dbReference type="ARBA" id="ARBA00010645"/>
    </source>
</evidence>
<feature type="region of interest" description="Disordered" evidence="3">
    <location>
        <begin position="96"/>
        <end position="122"/>
    </location>
</feature>
<dbReference type="EMBL" id="CP058554">
    <property type="protein sequence ID" value="QMV74152.1"/>
    <property type="molecule type" value="Genomic_DNA"/>
</dbReference>
<dbReference type="HAMAP" id="MF_00460">
    <property type="entry name" value="UPF0125_RnfH"/>
    <property type="match status" value="1"/>
</dbReference>
<dbReference type="PANTHER" id="PTHR37483">
    <property type="entry name" value="UPF0125 PROTEIN RATB"/>
    <property type="match status" value="1"/>
</dbReference>
<evidence type="ECO:0000256" key="2">
    <source>
        <dbReference type="HAMAP-Rule" id="MF_00460"/>
    </source>
</evidence>
<comment type="similarity">
    <text evidence="1 2">Belongs to the UPF0125 (RnfH) family.</text>
</comment>
<dbReference type="Proteomes" id="UP000515240">
    <property type="component" value="Chromosome"/>
</dbReference>
<name>A0A7G5EJH7_9BURK</name>
<accession>A0A7G5EJH7</accession>
<dbReference type="RefSeq" id="WP_182323523.1">
    <property type="nucleotide sequence ID" value="NZ_CP058554.1"/>
</dbReference>
<dbReference type="SUPFAM" id="SSF54285">
    <property type="entry name" value="MoaD/ThiS"/>
    <property type="match status" value="1"/>
</dbReference>
<dbReference type="KEGG" id="cpis:HS961_15610"/>
<protein>
    <recommendedName>
        <fullName evidence="2">UPF0125 protein HS961_15610</fullName>
    </recommendedName>
</protein>
<dbReference type="Pfam" id="PF03658">
    <property type="entry name" value="Ub-RnfH"/>
    <property type="match status" value="1"/>
</dbReference>
<evidence type="ECO:0000313" key="5">
    <source>
        <dbReference type="Proteomes" id="UP000515240"/>
    </source>
</evidence>
<evidence type="ECO:0000313" key="4">
    <source>
        <dbReference type="EMBL" id="QMV74152.1"/>
    </source>
</evidence>
<proteinExistence type="inferred from homology"/>
<dbReference type="AlphaFoldDB" id="A0A7G5EJH7"/>
<dbReference type="InterPro" id="IPR016155">
    <property type="entry name" value="Mopterin_synth/thiamin_S_b"/>
</dbReference>
<organism evidence="4 5">
    <name type="scientific">Comamonas piscis</name>
    <dbReference type="NCBI Taxonomy" id="1562974"/>
    <lineage>
        <taxon>Bacteria</taxon>
        <taxon>Pseudomonadati</taxon>
        <taxon>Pseudomonadota</taxon>
        <taxon>Betaproteobacteria</taxon>
        <taxon>Burkholderiales</taxon>
        <taxon>Comamonadaceae</taxon>
        <taxon>Comamonas</taxon>
    </lineage>
</organism>
<dbReference type="InterPro" id="IPR005346">
    <property type="entry name" value="RnfH"/>
</dbReference>
<sequence>MADAAPDTVLNAALMQIEVVWAQNGQPQTVQLQLPTGASLTQALAAASAQTGQVFDEAQDAGVWGRLQARSQLLADGDRVELYEALKVDPKKARRERFAKQGARGTGLFAQRRPQSKAGYGA</sequence>
<dbReference type="InterPro" id="IPR037021">
    <property type="entry name" value="RnfH_sf"/>
</dbReference>
<keyword evidence="5" id="KW-1185">Reference proteome</keyword>
<dbReference type="Gene3D" id="3.10.20.280">
    <property type="entry name" value="RnfH-like"/>
    <property type="match status" value="1"/>
</dbReference>